<comment type="caution">
    <text evidence="5">The sequence shown here is derived from an EMBL/GenBank/DDBJ whole genome shotgun (WGS) entry which is preliminary data.</text>
</comment>
<dbReference type="InterPro" id="IPR050559">
    <property type="entry name" value="P-Pant_transferase_sf"/>
</dbReference>
<keyword evidence="2 5" id="KW-0808">Transferase</keyword>
<organism evidence="5 6">
    <name type="scientific">Solibacillus kalamii</name>
    <dbReference type="NCBI Taxonomy" id="1748298"/>
    <lineage>
        <taxon>Bacteria</taxon>
        <taxon>Bacillati</taxon>
        <taxon>Bacillota</taxon>
        <taxon>Bacilli</taxon>
        <taxon>Bacillales</taxon>
        <taxon>Caryophanaceae</taxon>
        <taxon>Solibacillus</taxon>
    </lineage>
</organism>
<evidence type="ECO:0000313" key="5">
    <source>
        <dbReference type="EMBL" id="OUZ37335.1"/>
    </source>
</evidence>
<proteinExistence type="inferred from homology"/>
<dbReference type="Gene3D" id="3.90.470.20">
    <property type="entry name" value="4'-phosphopantetheinyl transferase domain"/>
    <property type="match status" value="2"/>
</dbReference>
<dbReference type="InterPro" id="IPR008278">
    <property type="entry name" value="4-PPantetheinyl_Trfase_dom"/>
</dbReference>
<dbReference type="InterPro" id="IPR055066">
    <property type="entry name" value="AASDHPPT_N"/>
</dbReference>
<dbReference type="RefSeq" id="WP_087618619.1">
    <property type="nucleotide sequence ID" value="NZ_JAFBEY010000018.1"/>
</dbReference>
<feature type="domain" description="4'-phosphopantetheinyl transferase N-terminal" evidence="4">
    <location>
        <begin position="15"/>
        <end position="95"/>
    </location>
</feature>
<dbReference type="Pfam" id="PF01648">
    <property type="entry name" value="ACPS"/>
    <property type="match status" value="1"/>
</dbReference>
<dbReference type="Proteomes" id="UP000196594">
    <property type="component" value="Unassembled WGS sequence"/>
</dbReference>
<evidence type="ECO:0000313" key="6">
    <source>
        <dbReference type="Proteomes" id="UP000196594"/>
    </source>
</evidence>
<evidence type="ECO:0000256" key="1">
    <source>
        <dbReference type="ARBA" id="ARBA00010990"/>
    </source>
</evidence>
<dbReference type="EMBL" id="NHNT01000019">
    <property type="protein sequence ID" value="OUZ37335.1"/>
    <property type="molecule type" value="Genomic_DNA"/>
</dbReference>
<evidence type="ECO:0000256" key="2">
    <source>
        <dbReference type="ARBA" id="ARBA00022679"/>
    </source>
</evidence>
<dbReference type="PANTHER" id="PTHR12215:SF10">
    <property type="entry name" value="L-AMINOADIPATE-SEMIALDEHYDE DEHYDROGENASE-PHOSPHOPANTETHEINYL TRANSFERASE"/>
    <property type="match status" value="1"/>
</dbReference>
<dbReference type="Pfam" id="PF22624">
    <property type="entry name" value="AASDHPPT_N"/>
    <property type="match status" value="1"/>
</dbReference>
<name>A0ABX3ZD54_9BACL</name>
<keyword evidence="6" id="KW-1185">Reference proteome</keyword>
<comment type="similarity">
    <text evidence="1">Belongs to the P-Pant transferase superfamily. Gsp/Sfp/HetI/AcpT family.</text>
</comment>
<dbReference type="GO" id="GO:0016740">
    <property type="term" value="F:transferase activity"/>
    <property type="evidence" value="ECO:0007669"/>
    <property type="project" value="UniProtKB-KW"/>
</dbReference>
<accession>A0ABX3ZD54</accession>
<protein>
    <submittedName>
        <fullName evidence="5">Phosphopantetheinyl transferase</fullName>
    </submittedName>
</protein>
<feature type="domain" description="4'-phosphopantetheinyl transferase" evidence="3">
    <location>
        <begin position="100"/>
        <end position="166"/>
    </location>
</feature>
<gene>
    <name evidence="5" type="ORF">CBM15_18565</name>
</gene>
<dbReference type="PANTHER" id="PTHR12215">
    <property type="entry name" value="PHOSPHOPANTETHEINE TRANSFERASE"/>
    <property type="match status" value="1"/>
</dbReference>
<dbReference type="InterPro" id="IPR037143">
    <property type="entry name" value="4-PPantetheinyl_Trfase_dom_sf"/>
</dbReference>
<dbReference type="SUPFAM" id="SSF56214">
    <property type="entry name" value="4'-phosphopantetheinyl transferase"/>
    <property type="match status" value="2"/>
</dbReference>
<evidence type="ECO:0000259" key="4">
    <source>
        <dbReference type="Pfam" id="PF22624"/>
    </source>
</evidence>
<reference evidence="5 6" key="1">
    <citation type="journal article" date="2017" name="Int. J. Syst. Evol. Microbiol.">
        <title>Solibacillus kalamii sp. nov., isolated from a high-efficiency particulate arrestance filter system used in the International Space Station.</title>
        <authorList>
            <person name="Checinska Sielaff A."/>
            <person name="Kumar R.M."/>
            <person name="Pal D."/>
            <person name="Mayilraj S."/>
            <person name="Venkateswaran K."/>
        </authorList>
    </citation>
    <scope>NUCLEOTIDE SEQUENCE [LARGE SCALE GENOMIC DNA]</scope>
    <source>
        <strain evidence="5 6">ISSFR-015</strain>
    </source>
</reference>
<evidence type="ECO:0000259" key="3">
    <source>
        <dbReference type="Pfam" id="PF01648"/>
    </source>
</evidence>
<sequence length="228" mass="26174">MTTIAFCKISDMPIEWQCYLPFLENDVVQRVERMRKREDQLRTVCAHLLTKMMLVTTFNKGLSEVRFSKDSNGKYQLGQDLHFNLSHSGSYVACAISTFPVGIDVEQQVTRDFSIFQALWSTEESHLYKLLEQDAFYTLWTAKESYGKYKGFGLHDSLMEATIRQDGTIHHPASRVKARTIPFFLAPGYSAAVCLEDSLETVTHVQWAQIKTFFMKNVGTYAKIELTN</sequence>